<comment type="caution">
    <text evidence="2">The sequence shown here is derived from an EMBL/GenBank/DDBJ whole genome shotgun (WGS) entry which is preliminary data.</text>
</comment>
<dbReference type="AlphaFoldDB" id="A0A9D4GD48"/>
<gene>
    <name evidence="2" type="ORF">DPMN_143163</name>
</gene>
<feature type="transmembrane region" description="Helical" evidence="1">
    <location>
        <begin position="212"/>
        <end position="232"/>
    </location>
</feature>
<feature type="transmembrane region" description="Helical" evidence="1">
    <location>
        <begin position="27"/>
        <end position="48"/>
    </location>
</feature>
<feature type="transmembrane region" description="Helical" evidence="1">
    <location>
        <begin position="60"/>
        <end position="83"/>
    </location>
</feature>
<reference evidence="2" key="2">
    <citation type="submission" date="2020-11" db="EMBL/GenBank/DDBJ databases">
        <authorList>
            <person name="McCartney M.A."/>
            <person name="Auch B."/>
            <person name="Kono T."/>
            <person name="Mallez S."/>
            <person name="Becker A."/>
            <person name="Gohl D.M."/>
            <person name="Silverstein K.A.T."/>
            <person name="Koren S."/>
            <person name="Bechman K.B."/>
            <person name="Herman A."/>
            <person name="Abrahante J.E."/>
            <person name="Garbe J."/>
        </authorList>
    </citation>
    <scope>NUCLEOTIDE SEQUENCE</scope>
    <source>
        <strain evidence="2">Duluth1</strain>
        <tissue evidence="2">Whole animal</tissue>
    </source>
</reference>
<proteinExistence type="predicted"/>
<protein>
    <submittedName>
        <fullName evidence="2">Uncharacterized protein</fullName>
    </submittedName>
</protein>
<accession>A0A9D4GD48</accession>
<evidence type="ECO:0000256" key="1">
    <source>
        <dbReference type="SAM" id="Phobius"/>
    </source>
</evidence>
<organism evidence="2 3">
    <name type="scientific">Dreissena polymorpha</name>
    <name type="common">Zebra mussel</name>
    <name type="synonym">Mytilus polymorpha</name>
    <dbReference type="NCBI Taxonomy" id="45954"/>
    <lineage>
        <taxon>Eukaryota</taxon>
        <taxon>Metazoa</taxon>
        <taxon>Spiralia</taxon>
        <taxon>Lophotrochozoa</taxon>
        <taxon>Mollusca</taxon>
        <taxon>Bivalvia</taxon>
        <taxon>Autobranchia</taxon>
        <taxon>Heteroconchia</taxon>
        <taxon>Euheterodonta</taxon>
        <taxon>Imparidentia</taxon>
        <taxon>Neoheterodontei</taxon>
        <taxon>Myida</taxon>
        <taxon>Dreissenoidea</taxon>
        <taxon>Dreissenidae</taxon>
        <taxon>Dreissena</taxon>
    </lineage>
</organism>
<keyword evidence="1" id="KW-0812">Transmembrane</keyword>
<evidence type="ECO:0000313" key="3">
    <source>
        <dbReference type="Proteomes" id="UP000828390"/>
    </source>
</evidence>
<keyword evidence="1" id="KW-1133">Transmembrane helix</keyword>
<reference evidence="2" key="1">
    <citation type="journal article" date="2019" name="bioRxiv">
        <title>The Genome of the Zebra Mussel, Dreissena polymorpha: A Resource for Invasive Species Research.</title>
        <authorList>
            <person name="McCartney M.A."/>
            <person name="Auch B."/>
            <person name="Kono T."/>
            <person name="Mallez S."/>
            <person name="Zhang Y."/>
            <person name="Obille A."/>
            <person name="Becker A."/>
            <person name="Abrahante J.E."/>
            <person name="Garbe J."/>
            <person name="Badalamenti J.P."/>
            <person name="Herman A."/>
            <person name="Mangelson H."/>
            <person name="Liachko I."/>
            <person name="Sullivan S."/>
            <person name="Sone E.D."/>
            <person name="Koren S."/>
            <person name="Silverstein K.A.T."/>
            <person name="Beckman K.B."/>
            <person name="Gohl D.M."/>
        </authorList>
    </citation>
    <scope>NUCLEOTIDE SEQUENCE</scope>
    <source>
        <strain evidence="2">Duluth1</strain>
        <tissue evidence="2">Whole animal</tissue>
    </source>
</reference>
<dbReference type="Proteomes" id="UP000828390">
    <property type="component" value="Unassembled WGS sequence"/>
</dbReference>
<keyword evidence="3" id="KW-1185">Reference proteome</keyword>
<evidence type="ECO:0000313" key="2">
    <source>
        <dbReference type="EMBL" id="KAH3814658.1"/>
    </source>
</evidence>
<feature type="transmembrane region" description="Helical" evidence="1">
    <location>
        <begin position="162"/>
        <end position="191"/>
    </location>
</feature>
<dbReference type="EMBL" id="JAIWYP010000006">
    <property type="protein sequence ID" value="KAH3814658.1"/>
    <property type="molecule type" value="Genomic_DNA"/>
</dbReference>
<keyword evidence="1" id="KW-0472">Membrane</keyword>
<name>A0A9D4GD48_DREPO</name>
<sequence>MLSSSSDDDAVSSTFVSISRGVLQNVVVGYVLDYLKIVADAGVVVCAFRRAEYGCQSCKWNIIIGIVRHFLVIIAFVDSFVFFPEFSMLETALVLWRSLPTLAFFAVICTSDSLGCNPRSHRAPTLRRSSRSSHDLKKVWIGADRGRSESKSSNLANYGLHFFFFFFLFLVCHDPATLVLSMFKISVARALSSPIMKTLQRSYCAYEDSTTFLLRFVTISHVFGHALIVVVYV</sequence>